<comment type="caution">
    <text evidence="2">The sequence shown here is derived from an EMBL/GenBank/DDBJ whole genome shotgun (WGS) entry which is preliminary data.</text>
</comment>
<proteinExistence type="predicted"/>
<keyword evidence="1" id="KW-0472">Membrane</keyword>
<feature type="non-terminal residue" evidence="2">
    <location>
        <position position="83"/>
    </location>
</feature>
<feature type="transmembrane region" description="Helical" evidence="1">
    <location>
        <begin position="53"/>
        <end position="75"/>
    </location>
</feature>
<evidence type="ECO:0000256" key="1">
    <source>
        <dbReference type="SAM" id="Phobius"/>
    </source>
</evidence>
<dbReference type="EMBL" id="JADGJD010002204">
    <property type="protein sequence ID" value="KAJ3034081.1"/>
    <property type="molecule type" value="Genomic_DNA"/>
</dbReference>
<evidence type="ECO:0000313" key="2">
    <source>
        <dbReference type="EMBL" id="KAJ3034081.1"/>
    </source>
</evidence>
<keyword evidence="1" id="KW-0812">Transmembrane</keyword>
<dbReference type="AlphaFoldDB" id="A0AAD5S116"/>
<accession>A0AAD5S116</accession>
<evidence type="ECO:0000313" key="3">
    <source>
        <dbReference type="Proteomes" id="UP001212841"/>
    </source>
</evidence>
<organism evidence="2 3">
    <name type="scientific">Rhizophlyctis rosea</name>
    <dbReference type="NCBI Taxonomy" id="64517"/>
    <lineage>
        <taxon>Eukaryota</taxon>
        <taxon>Fungi</taxon>
        <taxon>Fungi incertae sedis</taxon>
        <taxon>Chytridiomycota</taxon>
        <taxon>Chytridiomycota incertae sedis</taxon>
        <taxon>Chytridiomycetes</taxon>
        <taxon>Rhizophlyctidales</taxon>
        <taxon>Rhizophlyctidaceae</taxon>
        <taxon>Rhizophlyctis</taxon>
    </lineage>
</organism>
<gene>
    <name evidence="2" type="ORF">HK097_004633</name>
</gene>
<sequence>MTTNLIPSLTQMFLQTFALIATPYTLYQSLLGWSSILSHNISLHQLCMTRLSIFLMSIPFTRIAIAIQINVVQWLNGKAKDEE</sequence>
<protein>
    <submittedName>
        <fullName evidence="2">Uncharacterized protein</fullName>
    </submittedName>
</protein>
<reference evidence="2" key="1">
    <citation type="submission" date="2020-05" db="EMBL/GenBank/DDBJ databases">
        <title>Phylogenomic resolution of chytrid fungi.</title>
        <authorList>
            <person name="Stajich J.E."/>
            <person name="Amses K."/>
            <person name="Simmons R."/>
            <person name="Seto K."/>
            <person name="Myers J."/>
            <person name="Bonds A."/>
            <person name="Quandt C.A."/>
            <person name="Barry K."/>
            <person name="Liu P."/>
            <person name="Grigoriev I."/>
            <person name="Longcore J.E."/>
            <person name="James T.Y."/>
        </authorList>
    </citation>
    <scope>NUCLEOTIDE SEQUENCE</scope>
    <source>
        <strain evidence="2">JEL0318</strain>
    </source>
</reference>
<feature type="transmembrane region" description="Helical" evidence="1">
    <location>
        <begin position="12"/>
        <end position="33"/>
    </location>
</feature>
<dbReference type="Proteomes" id="UP001212841">
    <property type="component" value="Unassembled WGS sequence"/>
</dbReference>
<keyword evidence="1" id="KW-1133">Transmembrane helix</keyword>
<name>A0AAD5S116_9FUNG</name>
<keyword evidence="3" id="KW-1185">Reference proteome</keyword>